<dbReference type="STRING" id="188906.SAMN04488526_0353"/>
<keyword evidence="2" id="KW-0812">Transmembrane</keyword>
<accession>A0A1H7GGN4</accession>
<dbReference type="Proteomes" id="UP000199283">
    <property type="component" value="Unassembled WGS sequence"/>
</dbReference>
<evidence type="ECO:0000313" key="5">
    <source>
        <dbReference type="Proteomes" id="UP000199283"/>
    </source>
</evidence>
<evidence type="ECO:0000256" key="1">
    <source>
        <dbReference type="ARBA" id="ARBA00007430"/>
    </source>
</evidence>
<feature type="transmembrane region" description="Helical" evidence="2">
    <location>
        <begin position="89"/>
        <end position="111"/>
    </location>
</feature>
<gene>
    <name evidence="4" type="ORF">SAMN04488526_0353</name>
</gene>
<dbReference type="InterPro" id="IPR003869">
    <property type="entry name" value="Polysac_CapD-like"/>
</dbReference>
<proteinExistence type="inferred from homology"/>
<dbReference type="SUPFAM" id="SSF51735">
    <property type="entry name" value="NAD(P)-binding Rossmann-fold domains"/>
    <property type="match status" value="1"/>
</dbReference>
<keyword evidence="2" id="KW-1133">Transmembrane helix</keyword>
<dbReference type="CDD" id="cd05237">
    <property type="entry name" value="UDP_invert_4-6DH_SDR_e"/>
    <property type="match status" value="1"/>
</dbReference>
<keyword evidence="2" id="KW-0472">Membrane</keyword>
<feature type="transmembrane region" description="Helical" evidence="2">
    <location>
        <begin position="58"/>
        <end position="77"/>
    </location>
</feature>
<feature type="domain" description="Polysaccharide biosynthesis protein CapD-like" evidence="3">
    <location>
        <begin position="190"/>
        <end position="481"/>
    </location>
</feature>
<evidence type="ECO:0000259" key="3">
    <source>
        <dbReference type="Pfam" id="PF02719"/>
    </source>
</evidence>
<dbReference type="PANTHER" id="PTHR43318">
    <property type="entry name" value="UDP-N-ACETYLGLUCOSAMINE 4,6-DEHYDRATASE"/>
    <property type="match status" value="1"/>
</dbReference>
<evidence type="ECO:0000256" key="2">
    <source>
        <dbReference type="SAM" id="Phobius"/>
    </source>
</evidence>
<dbReference type="Pfam" id="PF02719">
    <property type="entry name" value="Polysacc_synt_2"/>
    <property type="match status" value="1"/>
</dbReference>
<dbReference type="PANTHER" id="PTHR43318:SF1">
    <property type="entry name" value="POLYSACCHARIDE BIOSYNTHESIS PROTEIN EPSC-RELATED"/>
    <property type="match status" value="1"/>
</dbReference>
<dbReference type="Gene3D" id="3.40.50.720">
    <property type="entry name" value="NAD(P)-binding Rossmann-like Domain"/>
    <property type="match status" value="1"/>
</dbReference>
<dbReference type="OrthoDB" id="9803111at2"/>
<reference evidence="4 5" key="1">
    <citation type="submission" date="2016-10" db="EMBL/GenBank/DDBJ databases">
        <authorList>
            <person name="de Groot N.N."/>
        </authorList>
    </citation>
    <scope>NUCLEOTIDE SEQUENCE [LARGE SCALE GENOMIC DNA]</scope>
    <source>
        <strain evidence="4 5">DSM 14858</strain>
    </source>
</reference>
<sequence length="538" mass="57085">MKVSEQVDNTAVLASRQDIDSYIGVLLTDLGFVVMSLLIALFSTAADRNLTEVSTVPVGAFAGFVMLSATIMVAFGLPRSGASDADGRIILRTAVTTVSLALIAVMAGALSGLTLPLAVPMIFSACLFIMMTVSRAIFAQLNSRQLPGRRPTVDPMNKMPTPDMFLGRTEVGEDTLDGLYGLETYVGKSVLVSGAGGSIGSELCRQLIHHRPGRLILFDLSEVALFDVHRTLLQTASAAQVELVPVLGSVTDGILVAQVLAQQSVDIVLHAAAYKHVSLVQRNPLVGLSNNALGTHVLTTAAVQAGVERFILVSSDKAMRPSGVMGVSKRLAELIVQDIAHRMGDDGPILSIVRFGNVLGSSGSVVPIFQDQISRGGPVTVTDPHATRYFMTVSEAGRLVLYAGAMSRGGEIFVLDMGKPVRILDLALQAIVAAGRTIRSPKVPNGEIAVEIVGLCEGENRHEQALCDGTEKATAHHRIFCLEDAGLSEFEVAEILRALRNAIASGQPEEAFSALARRIPGFRNPTDPEETLPIAHIS</sequence>
<comment type="similarity">
    <text evidence="1">Belongs to the polysaccharide synthase family.</text>
</comment>
<dbReference type="AlphaFoldDB" id="A0A1H7GGN4"/>
<protein>
    <submittedName>
        <fullName evidence="4">Polysaccharide biosynthesis protein</fullName>
    </submittedName>
</protein>
<keyword evidence="5" id="KW-1185">Reference proteome</keyword>
<evidence type="ECO:0000313" key="4">
    <source>
        <dbReference type="EMBL" id="SEK34935.1"/>
    </source>
</evidence>
<name>A0A1H7GGN4_9RHOB</name>
<dbReference type="InterPro" id="IPR051203">
    <property type="entry name" value="Polysaccharide_Synthase-Rel"/>
</dbReference>
<feature type="transmembrane region" description="Helical" evidence="2">
    <location>
        <begin position="21"/>
        <end position="46"/>
    </location>
</feature>
<dbReference type="InterPro" id="IPR036291">
    <property type="entry name" value="NAD(P)-bd_dom_sf"/>
</dbReference>
<organism evidence="4 5">
    <name type="scientific">Jannaschia helgolandensis</name>
    <dbReference type="NCBI Taxonomy" id="188906"/>
    <lineage>
        <taxon>Bacteria</taxon>
        <taxon>Pseudomonadati</taxon>
        <taxon>Pseudomonadota</taxon>
        <taxon>Alphaproteobacteria</taxon>
        <taxon>Rhodobacterales</taxon>
        <taxon>Roseobacteraceae</taxon>
        <taxon>Jannaschia</taxon>
    </lineage>
</organism>
<dbReference type="EMBL" id="FNZQ01000001">
    <property type="protein sequence ID" value="SEK34935.1"/>
    <property type="molecule type" value="Genomic_DNA"/>
</dbReference>